<feature type="region of interest" description="Disordered" evidence="1">
    <location>
        <begin position="739"/>
        <end position="774"/>
    </location>
</feature>
<dbReference type="EMBL" id="MT701586">
    <property type="protein sequence ID" value="QPB08668.1"/>
    <property type="molecule type" value="Genomic_DNA"/>
</dbReference>
<organism evidence="3 4">
    <name type="scientific">Burkholderia phage Mica</name>
    <dbReference type="NCBI Taxonomy" id="2767579"/>
    <lineage>
        <taxon>Viruses</taxon>
        <taxon>Duplodnaviria</taxon>
        <taxon>Heunggongvirae</taxon>
        <taxon>Uroviricota</taxon>
        <taxon>Caudoviricetes</taxon>
        <taxon>Micavirus</taxon>
        <taxon>Micavirus Mica</taxon>
    </lineage>
</organism>
<dbReference type="Gene3D" id="3.90.580.10">
    <property type="entry name" value="Zinc finger, CHC2-type domain"/>
    <property type="match status" value="1"/>
</dbReference>
<evidence type="ECO:0000256" key="1">
    <source>
        <dbReference type="SAM" id="MobiDB-lite"/>
    </source>
</evidence>
<keyword evidence="3" id="KW-0067">ATP-binding</keyword>
<dbReference type="Pfam" id="PF05272">
    <property type="entry name" value="VapE-like_dom"/>
    <property type="match status" value="1"/>
</dbReference>
<keyword evidence="3" id="KW-0378">Hydrolase</keyword>
<dbReference type="GO" id="GO:0008270">
    <property type="term" value="F:zinc ion binding"/>
    <property type="evidence" value="ECO:0007669"/>
    <property type="project" value="InterPro"/>
</dbReference>
<evidence type="ECO:0000313" key="4">
    <source>
        <dbReference type="Proteomes" id="UP000663491"/>
    </source>
</evidence>
<dbReference type="GO" id="GO:0003677">
    <property type="term" value="F:DNA binding"/>
    <property type="evidence" value="ECO:0007669"/>
    <property type="project" value="InterPro"/>
</dbReference>
<dbReference type="PANTHER" id="PTHR34985">
    <property type="entry name" value="SLR0554 PROTEIN"/>
    <property type="match status" value="1"/>
</dbReference>
<sequence>MNKLDFAAINDALNPDVVVPQWLPGGELRGTEYVVANPTRNDRTPGSFTINLRKGVWKDYATGDGGADLVSLYAYIFHGNDQGAAAKELADNHGVRIGDPETRKRAHDAKVTRIEDAKPEPIMPVPASASQPTFKHPRWGRPSVVWAYQDKDGNVLMYVCRFDPEGERKQVVPHSWCKHPDGSERWTWRGITGPAKRPLYGLDRLAAMPDADVIVVEGEKAADAGQDIFGDTAVVVTWMGGVETAGRAHVKALAGRRVILWPDFDKLTERDGDALLPLHEQPAMRAMMAIATSLKGIARETHMVAYSLDDEFPHGWDLADAQADGWGLERVMGYMGAHTGDPWHVASGKPLTPPAPANDNAPPSVPIDAAVNPFGFPHLTDKGQPMNTVENLDYLMGEYGITARYNQVRKQVEVAVPGRSYTADNRANAALAEMTSICARNRMPQSMLADYIKLLADRNAYNPVCDWIKSKPWDGVQRVQQLLDTVQVTGDATLKNRLIYRWLVSAVAALFQPFGFTSHGVLVFTGEQGQGKTSWVKRLAPSEMGVVLEGATLDPNNKDTVVNAVSHWLVELGELDATFRKSDIARLKSFVTQAVDKLRRPYDRIESEYQRRTVFFASVNEGRYLVDDTGNRRWWTVPVTAINYRHGLDMQQVWAELLADFERGEQHWLTDDEQKALNALNADHEAVDPVEEMIARAFDWDALPGIGYRDMTASEVLQAIGYDKPNKAQATHASKVLRKLTGKDPKRTKAGRFFNMPPRADERRRGSSDDDRPI</sequence>
<reference evidence="3" key="1">
    <citation type="submission" date="2020-07" db="EMBL/GenBank/DDBJ databases">
        <title>Complete genome sequence of Burkholderia cenocepacia myophage Mica.</title>
        <authorList>
            <person name="Garcia J.A."/>
            <person name="Yao G.W."/>
            <person name="Guadalupe Vizoso-Pinto M."/>
            <person name="Gonzalez C."/>
            <person name="Liu M.L."/>
            <person name="Gill J."/>
        </authorList>
    </citation>
    <scope>NUCLEOTIDE SEQUENCE</scope>
</reference>
<dbReference type="PANTHER" id="PTHR34985:SF1">
    <property type="entry name" value="SLR0554 PROTEIN"/>
    <property type="match status" value="1"/>
</dbReference>
<dbReference type="InterPro" id="IPR036977">
    <property type="entry name" value="DNA_primase_Znf_CHC2"/>
</dbReference>
<evidence type="ECO:0000313" key="3">
    <source>
        <dbReference type="EMBL" id="QPB08668.1"/>
    </source>
</evidence>
<accession>A0A873WF30</accession>
<dbReference type="InterPro" id="IPR007936">
    <property type="entry name" value="VapE-like_dom"/>
</dbReference>
<feature type="compositionally biased region" description="Basic and acidic residues" evidence="1">
    <location>
        <begin position="759"/>
        <end position="774"/>
    </location>
</feature>
<dbReference type="CDD" id="cd00188">
    <property type="entry name" value="TOPRIM"/>
    <property type="match status" value="1"/>
</dbReference>
<keyword evidence="3" id="KW-0547">Nucleotide-binding</keyword>
<dbReference type="SUPFAM" id="SSF57783">
    <property type="entry name" value="Zinc beta-ribbon"/>
    <property type="match status" value="1"/>
</dbReference>
<dbReference type="GO" id="GO:0004386">
    <property type="term" value="F:helicase activity"/>
    <property type="evidence" value="ECO:0007669"/>
    <property type="project" value="UniProtKB-KW"/>
</dbReference>
<proteinExistence type="predicted"/>
<evidence type="ECO:0000259" key="2">
    <source>
        <dbReference type="Pfam" id="PF05272"/>
    </source>
</evidence>
<protein>
    <submittedName>
        <fullName evidence="3">Putative DNA primase/helicase</fullName>
    </submittedName>
</protein>
<gene>
    <name evidence="3" type="ORF">CPT_Mica_056</name>
</gene>
<feature type="domain" description="Virulence-associated protein E-like" evidence="2">
    <location>
        <begin position="469"/>
        <end position="685"/>
    </location>
</feature>
<dbReference type="Proteomes" id="UP000663491">
    <property type="component" value="Segment"/>
</dbReference>
<keyword evidence="3" id="KW-0347">Helicase</keyword>
<dbReference type="GO" id="GO:0006260">
    <property type="term" value="P:DNA replication"/>
    <property type="evidence" value="ECO:0007669"/>
    <property type="project" value="InterPro"/>
</dbReference>
<keyword evidence="4" id="KW-1185">Reference proteome</keyword>
<name>A0A873WF30_9CAUD</name>